<keyword evidence="4" id="KW-0488">Methylation</keyword>
<evidence type="ECO:0000256" key="7">
    <source>
        <dbReference type="ARBA" id="ARBA00022989"/>
    </source>
</evidence>
<dbReference type="Pfam" id="PF12019">
    <property type="entry name" value="GspH"/>
    <property type="match status" value="1"/>
</dbReference>
<evidence type="ECO:0000256" key="8">
    <source>
        <dbReference type="ARBA" id="ARBA00023136"/>
    </source>
</evidence>
<sequence>MVMSSLSNSASSRGAQKKAEYGFTLIELMVVIAILGILLGIAVPSFNDATLSSKLGSHANTLVASVNLARGEAIKRNTIVTVCTSSNGTSCSTTGGWEQGWIVACKTTSPSAMCDGTGPDWLVFHRQQAASSGIKITETSPTTIRSIELMPTGVGSTPATFTLCRATPTVGTPQRQVSIISTGRATVAKTTGSTCA</sequence>
<evidence type="ECO:0000256" key="2">
    <source>
        <dbReference type="ARBA" id="ARBA00021549"/>
    </source>
</evidence>
<accession>A0ABU1BLA5</accession>
<organism evidence="13 14">
    <name type="scientific">Keguizhuia sedimenti</name>
    <dbReference type="NCBI Taxonomy" id="3064264"/>
    <lineage>
        <taxon>Bacteria</taxon>
        <taxon>Pseudomonadati</taxon>
        <taxon>Pseudomonadota</taxon>
        <taxon>Betaproteobacteria</taxon>
        <taxon>Burkholderiales</taxon>
        <taxon>Oxalobacteraceae</taxon>
        <taxon>Keguizhuia</taxon>
    </lineage>
</organism>
<dbReference type="InterPro" id="IPR045584">
    <property type="entry name" value="Pilin-like"/>
</dbReference>
<evidence type="ECO:0000256" key="1">
    <source>
        <dbReference type="ARBA" id="ARBA00004377"/>
    </source>
</evidence>
<gene>
    <name evidence="13" type="ORF">Q8A64_05075</name>
</gene>
<dbReference type="Proteomes" id="UP001225596">
    <property type="component" value="Unassembled WGS sequence"/>
</dbReference>
<keyword evidence="7 11" id="KW-1133">Transmembrane helix</keyword>
<dbReference type="SUPFAM" id="SSF54523">
    <property type="entry name" value="Pili subunits"/>
    <property type="match status" value="1"/>
</dbReference>
<protein>
    <recommendedName>
        <fullName evidence="2">Type II secretion system protein H</fullName>
    </recommendedName>
    <alternativeName>
        <fullName evidence="10">General secretion pathway protein H</fullName>
    </alternativeName>
</protein>
<name>A0ABU1BLA5_9BURK</name>
<dbReference type="Pfam" id="PF07963">
    <property type="entry name" value="N_methyl"/>
    <property type="match status" value="1"/>
</dbReference>
<keyword evidence="5" id="KW-0997">Cell inner membrane</keyword>
<dbReference type="Gene3D" id="3.55.40.10">
    <property type="entry name" value="minor pseudopilin epsh domain"/>
    <property type="match status" value="1"/>
</dbReference>
<evidence type="ECO:0000256" key="6">
    <source>
        <dbReference type="ARBA" id="ARBA00022692"/>
    </source>
</evidence>
<dbReference type="RefSeq" id="WP_338435713.1">
    <property type="nucleotide sequence ID" value="NZ_JAUYVH010000002.1"/>
</dbReference>
<dbReference type="InterPro" id="IPR022346">
    <property type="entry name" value="T2SS_GspH"/>
</dbReference>
<keyword evidence="3" id="KW-1003">Cell membrane</keyword>
<feature type="transmembrane region" description="Helical" evidence="11">
    <location>
        <begin position="21"/>
        <end position="43"/>
    </location>
</feature>
<reference evidence="13 14" key="1">
    <citation type="submission" date="2023-08" db="EMBL/GenBank/DDBJ databases">
        <title>Oxalobacteraceae gen .nov., isolated from river sludge outside the plant.</title>
        <authorList>
            <person name="Zhao S.Y."/>
        </authorList>
    </citation>
    <scope>NUCLEOTIDE SEQUENCE [LARGE SCALE GENOMIC DNA]</scope>
    <source>
        <strain evidence="13 14">R-40</strain>
    </source>
</reference>
<keyword evidence="6 11" id="KW-0812">Transmembrane</keyword>
<evidence type="ECO:0000256" key="10">
    <source>
        <dbReference type="ARBA" id="ARBA00030775"/>
    </source>
</evidence>
<evidence type="ECO:0000256" key="4">
    <source>
        <dbReference type="ARBA" id="ARBA00022481"/>
    </source>
</evidence>
<proteinExistence type="inferred from homology"/>
<feature type="domain" description="General secretion pathway GspH" evidence="12">
    <location>
        <begin position="58"/>
        <end position="183"/>
    </location>
</feature>
<evidence type="ECO:0000313" key="14">
    <source>
        <dbReference type="Proteomes" id="UP001225596"/>
    </source>
</evidence>
<dbReference type="NCBIfam" id="TIGR02532">
    <property type="entry name" value="IV_pilin_GFxxxE"/>
    <property type="match status" value="1"/>
</dbReference>
<dbReference type="EMBL" id="JAUYVH010000002">
    <property type="protein sequence ID" value="MDQ9169780.1"/>
    <property type="molecule type" value="Genomic_DNA"/>
</dbReference>
<keyword evidence="14" id="KW-1185">Reference proteome</keyword>
<dbReference type="InterPro" id="IPR012902">
    <property type="entry name" value="N_methyl_site"/>
</dbReference>
<evidence type="ECO:0000256" key="11">
    <source>
        <dbReference type="SAM" id="Phobius"/>
    </source>
</evidence>
<evidence type="ECO:0000259" key="12">
    <source>
        <dbReference type="Pfam" id="PF12019"/>
    </source>
</evidence>
<comment type="subcellular location">
    <subcellularLocation>
        <location evidence="1">Cell inner membrane</location>
        <topology evidence="1">Single-pass membrane protein</topology>
    </subcellularLocation>
</comment>
<evidence type="ECO:0000256" key="5">
    <source>
        <dbReference type="ARBA" id="ARBA00022519"/>
    </source>
</evidence>
<evidence type="ECO:0000256" key="3">
    <source>
        <dbReference type="ARBA" id="ARBA00022475"/>
    </source>
</evidence>
<keyword evidence="8 11" id="KW-0472">Membrane</keyword>
<comment type="caution">
    <text evidence="13">The sequence shown here is derived from an EMBL/GenBank/DDBJ whole genome shotgun (WGS) entry which is preliminary data.</text>
</comment>
<evidence type="ECO:0000313" key="13">
    <source>
        <dbReference type="EMBL" id="MDQ9169780.1"/>
    </source>
</evidence>
<evidence type="ECO:0000256" key="9">
    <source>
        <dbReference type="ARBA" id="ARBA00025772"/>
    </source>
</evidence>
<comment type="similarity">
    <text evidence="9">Belongs to the GSP H family.</text>
</comment>